<keyword evidence="1" id="KW-0812">Transmembrane</keyword>
<sequence>MLFLPLDPWNCYILICLGLLYFANVFKMKKVLILLLPKVIMGDNLKMKTFNRFVKNMEFITIFSLQELLSIMTPYELWKGRQLNISYFHPLGCDCFILNNKDNFESIHVKFNDSKPNKELSELIEPFVELNIKELQTLSNELLVDDKPKIDEAETSSRN</sequence>
<name>A0A371IFH7_MUCPR</name>
<gene>
    <name evidence="2" type="ORF">CR513_01301</name>
</gene>
<evidence type="ECO:0000313" key="2">
    <source>
        <dbReference type="EMBL" id="RDY13745.1"/>
    </source>
</evidence>
<feature type="transmembrane region" description="Helical" evidence="1">
    <location>
        <begin position="6"/>
        <end position="26"/>
    </location>
</feature>
<dbReference type="EMBL" id="QJKJ01000208">
    <property type="protein sequence ID" value="RDY13745.1"/>
    <property type="molecule type" value="Genomic_DNA"/>
</dbReference>
<proteinExistence type="predicted"/>
<evidence type="ECO:0000313" key="3">
    <source>
        <dbReference type="Proteomes" id="UP000257109"/>
    </source>
</evidence>
<dbReference type="Proteomes" id="UP000257109">
    <property type="component" value="Unassembled WGS sequence"/>
</dbReference>
<protein>
    <submittedName>
        <fullName evidence="2">Uncharacterized protein</fullName>
    </submittedName>
</protein>
<dbReference type="AlphaFoldDB" id="A0A371IFH7"/>
<accession>A0A371IFH7</accession>
<organism evidence="2 3">
    <name type="scientific">Mucuna pruriens</name>
    <name type="common">Velvet bean</name>
    <name type="synonym">Dolichos pruriens</name>
    <dbReference type="NCBI Taxonomy" id="157652"/>
    <lineage>
        <taxon>Eukaryota</taxon>
        <taxon>Viridiplantae</taxon>
        <taxon>Streptophyta</taxon>
        <taxon>Embryophyta</taxon>
        <taxon>Tracheophyta</taxon>
        <taxon>Spermatophyta</taxon>
        <taxon>Magnoliopsida</taxon>
        <taxon>eudicotyledons</taxon>
        <taxon>Gunneridae</taxon>
        <taxon>Pentapetalae</taxon>
        <taxon>rosids</taxon>
        <taxon>fabids</taxon>
        <taxon>Fabales</taxon>
        <taxon>Fabaceae</taxon>
        <taxon>Papilionoideae</taxon>
        <taxon>50 kb inversion clade</taxon>
        <taxon>NPAAA clade</taxon>
        <taxon>indigoferoid/millettioid clade</taxon>
        <taxon>Phaseoleae</taxon>
        <taxon>Mucuna</taxon>
    </lineage>
</organism>
<feature type="non-terminal residue" evidence="2">
    <location>
        <position position="1"/>
    </location>
</feature>
<comment type="caution">
    <text evidence="2">The sequence shown here is derived from an EMBL/GenBank/DDBJ whole genome shotgun (WGS) entry which is preliminary data.</text>
</comment>
<reference evidence="2" key="1">
    <citation type="submission" date="2018-05" db="EMBL/GenBank/DDBJ databases">
        <title>Draft genome of Mucuna pruriens seed.</title>
        <authorList>
            <person name="Nnadi N.E."/>
            <person name="Vos R."/>
            <person name="Hasami M.H."/>
            <person name="Devisetty U.K."/>
            <person name="Aguiy J.C."/>
        </authorList>
    </citation>
    <scope>NUCLEOTIDE SEQUENCE [LARGE SCALE GENOMIC DNA]</scope>
    <source>
        <strain evidence="2">JCA_2017</strain>
    </source>
</reference>
<keyword evidence="1" id="KW-0472">Membrane</keyword>
<dbReference type="OrthoDB" id="1751476at2759"/>
<keyword evidence="3" id="KW-1185">Reference proteome</keyword>
<evidence type="ECO:0000256" key="1">
    <source>
        <dbReference type="SAM" id="Phobius"/>
    </source>
</evidence>
<keyword evidence="1" id="KW-1133">Transmembrane helix</keyword>